<dbReference type="OrthoDB" id="2645867at2759"/>
<reference evidence="2" key="2">
    <citation type="submission" date="2015-01" db="EMBL/GenBank/DDBJ databases">
        <title>Evolutionary Origins and Diversification of the Mycorrhizal Mutualists.</title>
        <authorList>
            <consortium name="DOE Joint Genome Institute"/>
            <consortium name="Mycorrhizal Genomics Consortium"/>
            <person name="Kohler A."/>
            <person name="Kuo A."/>
            <person name="Nagy L.G."/>
            <person name="Floudas D."/>
            <person name="Copeland A."/>
            <person name="Barry K.W."/>
            <person name="Cichocki N."/>
            <person name="Veneault-Fourrey C."/>
            <person name="LaButti K."/>
            <person name="Lindquist E.A."/>
            <person name="Lipzen A."/>
            <person name="Lundell T."/>
            <person name="Morin E."/>
            <person name="Murat C."/>
            <person name="Riley R."/>
            <person name="Ohm R."/>
            <person name="Sun H."/>
            <person name="Tunlid A."/>
            <person name="Henrissat B."/>
            <person name="Grigoriev I.V."/>
            <person name="Hibbett D.S."/>
            <person name="Martin F."/>
        </authorList>
    </citation>
    <scope>NUCLEOTIDE SEQUENCE [LARGE SCALE GENOMIC DNA]</scope>
    <source>
        <strain evidence="2">UH-Slu-Lm8-n1</strain>
    </source>
</reference>
<dbReference type="HOGENOM" id="CLU_1639527_0_0_1"/>
<protein>
    <submittedName>
        <fullName evidence="1">Uncharacterized protein</fullName>
    </submittedName>
</protein>
<gene>
    <name evidence="1" type="ORF">CY34DRAFT_29944</name>
</gene>
<dbReference type="Proteomes" id="UP000054485">
    <property type="component" value="Unassembled WGS sequence"/>
</dbReference>
<keyword evidence="2" id="KW-1185">Reference proteome</keyword>
<organism evidence="1 2">
    <name type="scientific">Suillus luteus UH-Slu-Lm8-n1</name>
    <dbReference type="NCBI Taxonomy" id="930992"/>
    <lineage>
        <taxon>Eukaryota</taxon>
        <taxon>Fungi</taxon>
        <taxon>Dikarya</taxon>
        <taxon>Basidiomycota</taxon>
        <taxon>Agaricomycotina</taxon>
        <taxon>Agaricomycetes</taxon>
        <taxon>Agaricomycetidae</taxon>
        <taxon>Boletales</taxon>
        <taxon>Suillineae</taxon>
        <taxon>Suillaceae</taxon>
        <taxon>Suillus</taxon>
    </lineage>
</organism>
<dbReference type="EMBL" id="KN835740">
    <property type="protein sequence ID" value="KIK34537.1"/>
    <property type="molecule type" value="Genomic_DNA"/>
</dbReference>
<proteinExistence type="predicted"/>
<dbReference type="InParanoid" id="A0A0D0AJW5"/>
<reference evidence="1 2" key="1">
    <citation type="submission" date="2014-04" db="EMBL/GenBank/DDBJ databases">
        <authorList>
            <consortium name="DOE Joint Genome Institute"/>
            <person name="Kuo A."/>
            <person name="Ruytinx J."/>
            <person name="Rineau F."/>
            <person name="Colpaert J."/>
            <person name="Kohler A."/>
            <person name="Nagy L.G."/>
            <person name="Floudas D."/>
            <person name="Copeland A."/>
            <person name="Barry K.W."/>
            <person name="Cichocki N."/>
            <person name="Veneault-Fourrey C."/>
            <person name="LaButti K."/>
            <person name="Lindquist E.A."/>
            <person name="Lipzen A."/>
            <person name="Lundell T."/>
            <person name="Morin E."/>
            <person name="Murat C."/>
            <person name="Sun H."/>
            <person name="Tunlid A."/>
            <person name="Henrissat B."/>
            <person name="Grigoriev I.V."/>
            <person name="Hibbett D.S."/>
            <person name="Martin F."/>
            <person name="Nordberg H.P."/>
            <person name="Cantor M.N."/>
            <person name="Hua S.X."/>
        </authorList>
    </citation>
    <scope>NUCLEOTIDE SEQUENCE [LARGE SCALE GENOMIC DNA]</scope>
    <source>
        <strain evidence="1 2">UH-Slu-Lm8-n1</strain>
    </source>
</reference>
<accession>A0A0D0AJW5</accession>
<feature type="non-terminal residue" evidence="1">
    <location>
        <position position="162"/>
    </location>
</feature>
<name>A0A0D0AJW5_9AGAM</name>
<sequence length="162" mass="18557">EDLVRSIFRVTLEDNVVEDPYMSDVALDMSQMKLAEDVNSQESSCQHEEEAWRDYCMLYLLDYEANSRVRAVTNAIDKLDMIGNDETLAALSEEHTWMEKTLKEVTSMNIGTDTCNEQFHCAHIRLLQETKEAAESVMHVIAHRTKQNPDSKDHISETTETG</sequence>
<evidence type="ECO:0000313" key="2">
    <source>
        <dbReference type="Proteomes" id="UP000054485"/>
    </source>
</evidence>
<feature type="non-terminal residue" evidence="1">
    <location>
        <position position="1"/>
    </location>
</feature>
<evidence type="ECO:0000313" key="1">
    <source>
        <dbReference type="EMBL" id="KIK34537.1"/>
    </source>
</evidence>
<dbReference type="AlphaFoldDB" id="A0A0D0AJW5"/>